<dbReference type="GO" id="GO:0005524">
    <property type="term" value="F:ATP binding"/>
    <property type="evidence" value="ECO:0007669"/>
    <property type="project" value="UniProtKB-KW"/>
</dbReference>
<keyword evidence="2" id="KW-0547">Nucleotide-binding</keyword>
<evidence type="ECO:0000313" key="9">
    <source>
        <dbReference type="Proteomes" id="UP000434580"/>
    </source>
</evidence>
<evidence type="ECO:0000256" key="2">
    <source>
        <dbReference type="ARBA" id="ARBA00022741"/>
    </source>
</evidence>
<dbReference type="EC" id="3.6.3.41" evidence="8"/>
<dbReference type="AlphaFoldDB" id="A0A5S9NM55"/>
<keyword evidence="5" id="KW-1278">Translocase</keyword>
<evidence type="ECO:0000256" key="6">
    <source>
        <dbReference type="ARBA" id="ARBA00023136"/>
    </source>
</evidence>
<dbReference type="NCBIfam" id="TIGR01189">
    <property type="entry name" value="ccmA"/>
    <property type="match status" value="1"/>
</dbReference>
<name>A0A5S9NM55_9GAMM</name>
<feature type="domain" description="ABC transporter" evidence="7">
    <location>
        <begin position="2"/>
        <end position="199"/>
    </location>
</feature>
<dbReference type="GO" id="GO:0017004">
    <property type="term" value="P:cytochrome complex assembly"/>
    <property type="evidence" value="ECO:0007669"/>
    <property type="project" value="UniProtKB-KW"/>
</dbReference>
<dbReference type="SUPFAM" id="SSF52540">
    <property type="entry name" value="P-loop containing nucleoside triphosphate hydrolases"/>
    <property type="match status" value="1"/>
</dbReference>
<evidence type="ECO:0000313" key="8">
    <source>
        <dbReference type="EMBL" id="CAA0091114.1"/>
    </source>
</evidence>
<evidence type="ECO:0000256" key="4">
    <source>
        <dbReference type="ARBA" id="ARBA00022840"/>
    </source>
</evidence>
<reference evidence="8 9" key="1">
    <citation type="submission" date="2019-11" db="EMBL/GenBank/DDBJ databases">
        <authorList>
            <person name="Holert J."/>
        </authorList>
    </citation>
    <scope>NUCLEOTIDE SEQUENCE [LARGE SCALE GENOMIC DNA]</scope>
    <source>
        <strain evidence="8">BC5_2</strain>
    </source>
</reference>
<dbReference type="GO" id="GO:0022857">
    <property type="term" value="F:transmembrane transporter activity"/>
    <property type="evidence" value="ECO:0007669"/>
    <property type="project" value="InterPro"/>
</dbReference>
<dbReference type="Proteomes" id="UP000434580">
    <property type="component" value="Unassembled WGS sequence"/>
</dbReference>
<evidence type="ECO:0000256" key="5">
    <source>
        <dbReference type="ARBA" id="ARBA00022967"/>
    </source>
</evidence>
<dbReference type="Pfam" id="PF00005">
    <property type="entry name" value="ABC_tran"/>
    <property type="match status" value="1"/>
</dbReference>
<keyword evidence="3" id="KW-0201">Cytochrome c-type biogenesis</keyword>
<protein>
    <submittedName>
        <fullName evidence="8">Cytochrome c biogenesis ATP-binding export protein CcmA</fullName>
        <ecNumber evidence="8">3.6.3.41</ecNumber>
    </submittedName>
</protein>
<keyword evidence="6" id="KW-0472">Membrane</keyword>
<keyword evidence="8" id="KW-0378">Hydrolase</keyword>
<dbReference type="EMBL" id="CACSII010000002">
    <property type="protein sequence ID" value="CAA0091114.1"/>
    <property type="molecule type" value="Genomic_DNA"/>
</dbReference>
<dbReference type="PANTHER" id="PTHR43499">
    <property type="entry name" value="ABC TRANSPORTER I FAMILY MEMBER 1"/>
    <property type="match status" value="1"/>
</dbReference>
<keyword evidence="4 8" id="KW-0067">ATP-binding</keyword>
<evidence type="ECO:0000259" key="7">
    <source>
        <dbReference type="PROSITE" id="PS50893"/>
    </source>
</evidence>
<dbReference type="PROSITE" id="PS50893">
    <property type="entry name" value="ABC_TRANSPORTER_2"/>
    <property type="match status" value="1"/>
</dbReference>
<dbReference type="Gene3D" id="3.40.50.300">
    <property type="entry name" value="P-loop containing nucleotide triphosphate hydrolases"/>
    <property type="match status" value="1"/>
</dbReference>
<dbReference type="InterPro" id="IPR003593">
    <property type="entry name" value="AAA+_ATPase"/>
</dbReference>
<dbReference type="InterPro" id="IPR027417">
    <property type="entry name" value="P-loop_NTPase"/>
</dbReference>
<proteinExistence type="predicted"/>
<sequence length="200" mass="21900">MLSCERAYRQLFSGLQLDVSEGDVVRIKGPNGSGKSTLLKVITGISTDYEGDICFQGITLADVIDEYRQSFCYLGHAKAVKKSLSPRENLQFFASLYPCTASVSIDDALTHVGLEGFEDTPCQALSAGQQQRVALARLGISAARLWILDEPFTAIDVDGVQLFETMISEFAEAGGAVIITTHHHLQLKTPVRELDLQEYV</sequence>
<gene>
    <name evidence="8" type="primary">ccmA</name>
    <name evidence="8" type="ORF">DPBNPPHM_02978</name>
</gene>
<dbReference type="PANTHER" id="PTHR43499:SF1">
    <property type="entry name" value="ABC TRANSPORTER I FAMILY MEMBER 1"/>
    <property type="match status" value="1"/>
</dbReference>
<keyword evidence="1" id="KW-0813">Transport</keyword>
<evidence type="ECO:0000256" key="1">
    <source>
        <dbReference type="ARBA" id="ARBA00022448"/>
    </source>
</evidence>
<organism evidence="8 9">
    <name type="scientific">BD1-7 clade bacterium</name>
    <dbReference type="NCBI Taxonomy" id="2029982"/>
    <lineage>
        <taxon>Bacteria</taxon>
        <taxon>Pseudomonadati</taxon>
        <taxon>Pseudomonadota</taxon>
        <taxon>Gammaproteobacteria</taxon>
        <taxon>Cellvibrionales</taxon>
        <taxon>Spongiibacteraceae</taxon>
        <taxon>BD1-7 clade</taxon>
    </lineage>
</organism>
<dbReference type="InterPro" id="IPR005895">
    <property type="entry name" value="ABC_transptr_haem_export_CcmA"/>
</dbReference>
<dbReference type="InterPro" id="IPR003439">
    <property type="entry name" value="ABC_transporter-like_ATP-bd"/>
</dbReference>
<evidence type="ECO:0000256" key="3">
    <source>
        <dbReference type="ARBA" id="ARBA00022748"/>
    </source>
</evidence>
<dbReference type="GO" id="GO:0016887">
    <property type="term" value="F:ATP hydrolysis activity"/>
    <property type="evidence" value="ECO:0007669"/>
    <property type="project" value="InterPro"/>
</dbReference>
<dbReference type="NCBIfam" id="NF010061">
    <property type="entry name" value="PRK13538.1"/>
    <property type="match status" value="1"/>
</dbReference>
<accession>A0A5S9NM55</accession>
<dbReference type="SMART" id="SM00382">
    <property type="entry name" value="AAA"/>
    <property type="match status" value="1"/>
</dbReference>